<feature type="domain" description="Cytochrome c" evidence="9">
    <location>
        <begin position="251"/>
        <end position="376"/>
    </location>
</feature>
<dbReference type="Gene3D" id="1.10.760.10">
    <property type="entry name" value="Cytochrome c-like domain"/>
    <property type="match status" value="2"/>
</dbReference>
<comment type="subcellular location">
    <subcellularLocation>
        <location evidence="1">Periplasm</location>
    </subcellularLocation>
</comment>
<keyword evidence="3 8" id="KW-0479">Metal-binding</keyword>
<evidence type="ECO:0000256" key="1">
    <source>
        <dbReference type="ARBA" id="ARBA00004418"/>
    </source>
</evidence>
<evidence type="ECO:0000256" key="6">
    <source>
        <dbReference type="ARBA" id="ARBA00023002"/>
    </source>
</evidence>
<evidence type="ECO:0000256" key="5">
    <source>
        <dbReference type="ARBA" id="ARBA00022764"/>
    </source>
</evidence>
<organism evidence="10 11">
    <name type="scientific">Chitinophaga caseinilytica</name>
    <dbReference type="NCBI Taxonomy" id="2267521"/>
    <lineage>
        <taxon>Bacteria</taxon>
        <taxon>Pseudomonadati</taxon>
        <taxon>Bacteroidota</taxon>
        <taxon>Chitinophagia</taxon>
        <taxon>Chitinophagales</taxon>
        <taxon>Chitinophagaceae</taxon>
        <taxon>Chitinophaga</taxon>
    </lineage>
</organism>
<dbReference type="InterPro" id="IPR036909">
    <property type="entry name" value="Cyt_c-like_dom_sf"/>
</dbReference>
<dbReference type="InterPro" id="IPR051395">
    <property type="entry name" value="Cytochrome_c_Peroxidase/MauG"/>
</dbReference>
<name>A0ABZ2Z2S5_9BACT</name>
<keyword evidence="2 8" id="KW-0349">Heme</keyword>
<evidence type="ECO:0000256" key="8">
    <source>
        <dbReference type="PROSITE-ProRule" id="PRU00433"/>
    </source>
</evidence>
<accession>A0ABZ2Z2S5</accession>
<dbReference type="SUPFAM" id="SSF46626">
    <property type="entry name" value="Cytochrome c"/>
    <property type="match status" value="2"/>
</dbReference>
<keyword evidence="11" id="KW-1185">Reference proteome</keyword>
<keyword evidence="6 10" id="KW-0560">Oxidoreductase</keyword>
<dbReference type="RefSeq" id="WP_341840644.1">
    <property type="nucleotide sequence ID" value="NZ_CP149792.1"/>
</dbReference>
<keyword evidence="7 8" id="KW-0408">Iron</keyword>
<dbReference type="InterPro" id="IPR004852">
    <property type="entry name" value="Di-haem_cyt_c_peroxidsae"/>
</dbReference>
<evidence type="ECO:0000313" key="11">
    <source>
        <dbReference type="Proteomes" id="UP001449657"/>
    </source>
</evidence>
<evidence type="ECO:0000256" key="7">
    <source>
        <dbReference type="ARBA" id="ARBA00023004"/>
    </source>
</evidence>
<evidence type="ECO:0000256" key="4">
    <source>
        <dbReference type="ARBA" id="ARBA00022729"/>
    </source>
</evidence>
<protein>
    <submittedName>
        <fullName evidence="10">Cytochrome c peroxidase</fullName>
        <ecNumber evidence="10">1.11.1.5</ecNumber>
    </submittedName>
</protein>
<dbReference type="EC" id="1.11.1.5" evidence="10"/>
<evidence type="ECO:0000313" key="10">
    <source>
        <dbReference type="EMBL" id="WZN45903.1"/>
    </source>
</evidence>
<reference evidence="10 11" key="1">
    <citation type="submission" date="2024-03" db="EMBL/GenBank/DDBJ databases">
        <title>Chitinophaga caseinilytica sp. nov., a casein hydrolysing bacterium isolated from forest soil.</title>
        <authorList>
            <person name="Lee D.S."/>
            <person name="Han D.M."/>
            <person name="Baek J.H."/>
            <person name="Choi D.G."/>
            <person name="Jeon J.H."/>
            <person name="Jeon C.O."/>
        </authorList>
    </citation>
    <scope>NUCLEOTIDE SEQUENCE [LARGE SCALE GENOMIC DNA]</scope>
    <source>
        <strain evidence="10 11">KACC 19118</strain>
    </source>
</reference>
<dbReference type="GO" id="GO:0004130">
    <property type="term" value="F:cytochrome-c peroxidase activity"/>
    <property type="evidence" value="ECO:0007669"/>
    <property type="project" value="UniProtKB-EC"/>
</dbReference>
<dbReference type="Pfam" id="PF03150">
    <property type="entry name" value="CCP_MauG"/>
    <property type="match status" value="1"/>
</dbReference>
<dbReference type="EMBL" id="CP150096">
    <property type="protein sequence ID" value="WZN45903.1"/>
    <property type="molecule type" value="Genomic_DNA"/>
</dbReference>
<dbReference type="InterPro" id="IPR009056">
    <property type="entry name" value="Cyt_c-like_dom"/>
</dbReference>
<evidence type="ECO:0000256" key="2">
    <source>
        <dbReference type="ARBA" id="ARBA00022617"/>
    </source>
</evidence>
<evidence type="ECO:0000256" key="3">
    <source>
        <dbReference type="ARBA" id="ARBA00022723"/>
    </source>
</evidence>
<keyword evidence="4" id="KW-0732">Signal</keyword>
<dbReference type="PIRSF" id="PIRSF000294">
    <property type="entry name" value="Cytochrome-c_peroxidase"/>
    <property type="match status" value="1"/>
</dbReference>
<evidence type="ECO:0000259" key="9">
    <source>
        <dbReference type="PROSITE" id="PS51007"/>
    </source>
</evidence>
<keyword evidence="5" id="KW-0574">Periplasm</keyword>
<sequence length="399" mass="44014">MRPGLHHAIMLLLAGVVTVNACHSPDKPVGQTAVAEKKALPGLGTIDALPLTYRSPADNPSTTEKVELGRLLFYDPVLSGGKDVACATCHHPDFGYAESIDLSIGVNGNGLGEKRRFKDGNNIPFTKRNSQSLLNTAFNGIGPDGKYTPEAAPMFWDLRAKGLEEQAAMPVKTFEEMRGHDFGEDQIAEEVVKRINRIPQYRQLFKSAFPESNDITLTSITKALGAFQRSLTAVNSRFDQYMRGDRSALSQREVEGMQLFIQSGCARCHSGPMLSDFKPHVLGAPDNEKLPAPDSGIQRSYGFRTPTLRNLRFTRPYLHSGKLQTLNEVLFFYEDLHGKPLRNPHVDRSQLDPLAAAVRLEFKDINTIVEFLNTLNDPNYDKKVPASVPSGLPVGGNIK</sequence>
<dbReference type="PROSITE" id="PS51007">
    <property type="entry name" value="CYTC"/>
    <property type="match status" value="1"/>
</dbReference>
<dbReference type="InterPro" id="IPR026259">
    <property type="entry name" value="MauG/Cytc_peroxidase"/>
</dbReference>
<dbReference type="PANTHER" id="PTHR30600">
    <property type="entry name" value="CYTOCHROME C PEROXIDASE-RELATED"/>
    <property type="match status" value="1"/>
</dbReference>
<proteinExistence type="predicted"/>
<gene>
    <name evidence="10" type="ORF">WJU22_23685</name>
</gene>
<keyword evidence="10" id="KW-0575">Peroxidase</keyword>
<dbReference type="Proteomes" id="UP001449657">
    <property type="component" value="Chromosome"/>
</dbReference>